<dbReference type="Proteomes" id="UP001161247">
    <property type="component" value="Chromosome 3"/>
</dbReference>
<evidence type="ECO:0000313" key="1">
    <source>
        <dbReference type="EMBL" id="CAI9098730.1"/>
    </source>
</evidence>
<sequence length="117" mass="13429">MKMMIRNLNVNVEVFKWDPMLLKPEVEALSVSSGGLFMINVNYHQTPTSELCAEKTLVHLLHKCHHQQLDNLHTTKQYLDPDKPIISLDLHLLVENVDEVSSDDGSCNDDIKIREHI</sequence>
<accession>A0AAV1CUT6</accession>
<reference evidence="1" key="1">
    <citation type="submission" date="2023-03" db="EMBL/GenBank/DDBJ databases">
        <authorList>
            <person name="Julca I."/>
        </authorList>
    </citation>
    <scope>NUCLEOTIDE SEQUENCE</scope>
</reference>
<name>A0AAV1CUT6_OLDCO</name>
<protein>
    <submittedName>
        <fullName evidence="1">OLC1v1035424C1</fullName>
    </submittedName>
</protein>
<organism evidence="1 2">
    <name type="scientific">Oldenlandia corymbosa var. corymbosa</name>
    <dbReference type="NCBI Taxonomy" id="529605"/>
    <lineage>
        <taxon>Eukaryota</taxon>
        <taxon>Viridiplantae</taxon>
        <taxon>Streptophyta</taxon>
        <taxon>Embryophyta</taxon>
        <taxon>Tracheophyta</taxon>
        <taxon>Spermatophyta</taxon>
        <taxon>Magnoliopsida</taxon>
        <taxon>eudicotyledons</taxon>
        <taxon>Gunneridae</taxon>
        <taxon>Pentapetalae</taxon>
        <taxon>asterids</taxon>
        <taxon>lamiids</taxon>
        <taxon>Gentianales</taxon>
        <taxon>Rubiaceae</taxon>
        <taxon>Rubioideae</taxon>
        <taxon>Spermacoceae</taxon>
        <taxon>Hedyotis-Oldenlandia complex</taxon>
        <taxon>Oldenlandia</taxon>
    </lineage>
</organism>
<evidence type="ECO:0000313" key="2">
    <source>
        <dbReference type="Proteomes" id="UP001161247"/>
    </source>
</evidence>
<dbReference type="AlphaFoldDB" id="A0AAV1CUT6"/>
<dbReference type="EMBL" id="OX459120">
    <property type="protein sequence ID" value="CAI9098730.1"/>
    <property type="molecule type" value="Genomic_DNA"/>
</dbReference>
<gene>
    <name evidence="1" type="ORF">OLC1_LOCUS8879</name>
</gene>
<proteinExistence type="predicted"/>
<keyword evidence="2" id="KW-1185">Reference proteome</keyword>